<dbReference type="RefSeq" id="WP_367973562.1">
    <property type="nucleotide sequence ID" value="NZ_JBFPEQ010000001.1"/>
</dbReference>
<sequence length="141" mass="15783">MLKNKRTAFTLLESMVALIVTGLVLMTIQFSLSLLKTQTPVPLDITLRAVAHQIEVQKYTFISAHKDHVILNNSEGKPMNLEVRRNQLQIAAVGAGQIVMAQNIRQLTVIDHTSYLGLEIIDHKGQKANCLLYLKKGKEHV</sequence>
<reference evidence="2 3" key="1">
    <citation type="submission" date="2024-07" db="EMBL/GenBank/DDBJ databases">
        <authorList>
            <person name="Yun M."/>
        </authorList>
    </citation>
    <scope>NUCLEOTIDE SEQUENCE [LARGE SCALE GENOMIC DNA]</scope>
    <source>
        <strain evidence="2 3">MS01</strain>
    </source>
</reference>
<evidence type="ECO:0000313" key="3">
    <source>
        <dbReference type="Proteomes" id="UP001556617"/>
    </source>
</evidence>
<accession>A0ABV3S439</accession>
<dbReference type="Proteomes" id="UP001556617">
    <property type="component" value="Unassembled WGS sequence"/>
</dbReference>
<evidence type="ECO:0000313" key="2">
    <source>
        <dbReference type="EMBL" id="MEX0380140.1"/>
    </source>
</evidence>
<keyword evidence="1" id="KW-0472">Membrane</keyword>
<organism evidence="2 3">
    <name type="scientific">Leuconostoc aquikimchii</name>
    <dbReference type="NCBI Taxonomy" id="3236804"/>
    <lineage>
        <taxon>Bacteria</taxon>
        <taxon>Bacillati</taxon>
        <taxon>Bacillota</taxon>
        <taxon>Bacilli</taxon>
        <taxon>Lactobacillales</taxon>
        <taxon>Lactobacillaceae</taxon>
        <taxon>Leuconostoc</taxon>
    </lineage>
</organism>
<name>A0ABV3S439_9LACO</name>
<proteinExistence type="predicted"/>
<feature type="transmembrane region" description="Helical" evidence="1">
    <location>
        <begin position="12"/>
        <end position="32"/>
    </location>
</feature>
<protein>
    <submittedName>
        <fullName evidence="2">Prepilin-type N-terminal cleavage/methylation domain-containing protein</fullName>
    </submittedName>
</protein>
<evidence type="ECO:0000256" key="1">
    <source>
        <dbReference type="SAM" id="Phobius"/>
    </source>
</evidence>
<gene>
    <name evidence="2" type="ORF">AB3K24_02070</name>
</gene>
<keyword evidence="3" id="KW-1185">Reference proteome</keyword>
<keyword evidence="1" id="KW-1133">Transmembrane helix</keyword>
<comment type="caution">
    <text evidence="2">The sequence shown here is derived from an EMBL/GenBank/DDBJ whole genome shotgun (WGS) entry which is preliminary data.</text>
</comment>
<keyword evidence="1" id="KW-0812">Transmembrane</keyword>
<dbReference type="EMBL" id="JBFPER010000001">
    <property type="protein sequence ID" value="MEX0380140.1"/>
    <property type="molecule type" value="Genomic_DNA"/>
</dbReference>